<dbReference type="CDD" id="cd00865">
    <property type="entry name" value="PEBP_bact_arch"/>
    <property type="match status" value="1"/>
</dbReference>
<name>A0A1M6X5W0_9FLAO</name>
<dbReference type="Proteomes" id="UP000184028">
    <property type="component" value="Unassembled WGS sequence"/>
</dbReference>
<keyword evidence="1" id="KW-0472">Membrane</keyword>
<keyword evidence="3" id="KW-1185">Reference proteome</keyword>
<keyword evidence="1" id="KW-1133">Transmembrane helix</keyword>
<proteinExistence type="predicted"/>
<dbReference type="PANTHER" id="PTHR30289">
    <property type="entry name" value="UNCHARACTERIZED PROTEIN YBCL-RELATED"/>
    <property type="match status" value="1"/>
</dbReference>
<keyword evidence="1" id="KW-0812">Transmembrane</keyword>
<dbReference type="InterPro" id="IPR005247">
    <property type="entry name" value="YbhB_YbcL/LppC-like"/>
</dbReference>
<gene>
    <name evidence="2" type="ORF">SAMN05444484_1019</name>
</gene>
<dbReference type="SUPFAM" id="SSF49777">
    <property type="entry name" value="PEBP-like"/>
    <property type="match status" value="1"/>
</dbReference>
<dbReference type="InterPro" id="IPR008914">
    <property type="entry name" value="PEBP"/>
</dbReference>
<dbReference type="InterPro" id="IPR036610">
    <property type="entry name" value="PEBP-like_sf"/>
</dbReference>
<evidence type="ECO:0000256" key="1">
    <source>
        <dbReference type="SAM" id="Phobius"/>
    </source>
</evidence>
<dbReference type="NCBIfam" id="TIGR00481">
    <property type="entry name" value="YbhB/YbcL family Raf kinase inhibitor-like protein"/>
    <property type="match status" value="1"/>
</dbReference>
<dbReference type="STRING" id="946677.SAMN05444484_1019"/>
<dbReference type="PANTHER" id="PTHR30289:SF1">
    <property type="entry name" value="PEBP (PHOSPHATIDYLETHANOLAMINE-BINDING PROTEIN) FAMILY PROTEIN"/>
    <property type="match status" value="1"/>
</dbReference>
<feature type="transmembrane region" description="Helical" evidence="1">
    <location>
        <begin position="45"/>
        <end position="61"/>
    </location>
</feature>
<protein>
    <submittedName>
        <fullName evidence="2">Phospholipid-binding protein, PBP family</fullName>
    </submittedName>
</protein>
<dbReference type="EMBL" id="FRBT01000001">
    <property type="protein sequence ID" value="SHL01311.1"/>
    <property type="molecule type" value="Genomic_DNA"/>
</dbReference>
<sequence length="222" mass="24253">MASHQNKIRKTGLLAIVFDPFSKVSLASPSLNLLKILKQSKMKKLNLILVLSLIFTTTIFAQKTFTLTSKDLGGETTKLQEFNGFGCSGENQSPELLWKNAPEGTKSFAITMYDPDAPTGSGFWHWVIVDIPANVNELVTNAGIKSNLIPKGAIQSVTDYGIKGFGGPCPPEGHGFHQYIITVYALKTDKLGTNENTNPAVVGFNLWNQTLAKASIVAYYKR</sequence>
<dbReference type="AlphaFoldDB" id="A0A1M6X5W0"/>
<dbReference type="Gene3D" id="3.90.280.10">
    <property type="entry name" value="PEBP-like"/>
    <property type="match status" value="1"/>
</dbReference>
<accession>A0A1M6X5W0</accession>
<dbReference type="Pfam" id="PF01161">
    <property type="entry name" value="PBP"/>
    <property type="match status" value="1"/>
</dbReference>
<organism evidence="2 3">
    <name type="scientific">Flavobacterium chilense</name>
    <dbReference type="NCBI Taxonomy" id="946677"/>
    <lineage>
        <taxon>Bacteria</taxon>
        <taxon>Pseudomonadati</taxon>
        <taxon>Bacteroidota</taxon>
        <taxon>Flavobacteriia</taxon>
        <taxon>Flavobacteriales</taxon>
        <taxon>Flavobacteriaceae</taxon>
        <taxon>Flavobacterium</taxon>
    </lineage>
</organism>
<evidence type="ECO:0000313" key="2">
    <source>
        <dbReference type="EMBL" id="SHL01311.1"/>
    </source>
</evidence>
<reference evidence="3" key="1">
    <citation type="submission" date="2016-11" db="EMBL/GenBank/DDBJ databases">
        <authorList>
            <person name="Varghese N."/>
            <person name="Submissions S."/>
        </authorList>
    </citation>
    <scope>NUCLEOTIDE SEQUENCE [LARGE SCALE GENOMIC DNA]</scope>
    <source>
        <strain evidence="3">DSM 24724</strain>
    </source>
</reference>
<evidence type="ECO:0000313" key="3">
    <source>
        <dbReference type="Proteomes" id="UP000184028"/>
    </source>
</evidence>